<comment type="caution">
    <text evidence="2">The sequence shown here is derived from an EMBL/GenBank/DDBJ whole genome shotgun (WGS) entry which is preliminary data.</text>
</comment>
<feature type="domain" description="DUF559" evidence="1">
    <location>
        <begin position="26"/>
        <end position="131"/>
    </location>
</feature>
<dbReference type="Pfam" id="PF04480">
    <property type="entry name" value="DUF559"/>
    <property type="match status" value="1"/>
</dbReference>
<dbReference type="Gene3D" id="3.40.960.10">
    <property type="entry name" value="VSR Endonuclease"/>
    <property type="match status" value="1"/>
</dbReference>
<keyword evidence="2" id="KW-0378">Hydrolase</keyword>
<dbReference type="OrthoDB" id="9798754at2"/>
<sequence length="137" mass="15803">MNRLEVILPQEKAFTADKRQYGKLNLKDRSRAMRHAPTEAEEALWQLVRGNAPGARFRHQHSIDQYIVDFVSLRHKLILEVDGEGYYQPDQQDYDAGRTALLAELGYRLLRFSNAQVLTQPRRTVATIKLHLTSTAQ</sequence>
<dbReference type="SUPFAM" id="SSF52980">
    <property type="entry name" value="Restriction endonuclease-like"/>
    <property type="match status" value="1"/>
</dbReference>
<dbReference type="PANTHER" id="PTHR38590">
    <property type="entry name" value="BLL0828 PROTEIN"/>
    <property type="match status" value="1"/>
</dbReference>
<dbReference type="InterPro" id="IPR047216">
    <property type="entry name" value="Endonuclease_DUF559_bact"/>
</dbReference>
<reference evidence="2 3" key="1">
    <citation type="submission" date="2018-12" db="EMBL/GenBank/DDBJ databases">
        <authorList>
            <person name="Feng G."/>
            <person name="Zhu H."/>
        </authorList>
    </citation>
    <scope>NUCLEOTIDE SEQUENCE [LARGE SCALE GENOMIC DNA]</scope>
    <source>
        <strain evidence="2 3">LMG 26000</strain>
    </source>
</reference>
<dbReference type="RefSeq" id="WP_125436001.1">
    <property type="nucleotide sequence ID" value="NZ_RWIU01000001.1"/>
</dbReference>
<organism evidence="2 3">
    <name type="scientific">Hymenobacter perfusus</name>
    <dbReference type="NCBI Taxonomy" id="1236770"/>
    <lineage>
        <taxon>Bacteria</taxon>
        <taxon>Pseudomonadati</taxon>
        <taxon>Bacteroidota</taxon>
        <taxon>Cytophagia</taxon>
        <taxon>Cytophagales</taxon>
        <taxon>Hymenobacteraceae</taxon>
        <taxon>Hymenobacter</taxon>
    </lineage>
</organism>
<keyword evidence="3" id="KW-1185">Reference proteome</keyword>
<dbReference type="AlphaFoldDB" id="A0A3R9MNS2"/>
<evidence type="ECO:0000259" key="1">
    <source>
        <dbReference type="Pfam" id="PF04480"/>
    </source>
</evidence>
<proteinExistence type="predicted"/>
<dbReference type="PANTHER" id="PTHR38590:SF1">
    <property type="entry name" value="BLL0828 PROTEIN"/>
    <property type="match status" value="1"/>
</dbReference>
<dbReference type="GO" id="GO:0004519">
    <property type="term" value="F:endonuclease activity"/>
    <property type="evidence" value="ECO:0007669"/>
    <property type="project" value="UniProtKB-KW"/>
</dbReference>
<evidence type="ECO:0000313" key="3">
    <source>
        <dbReference type="Proteomes" id="UP000270291"/>
    </source>
</evidence>
<dbReference type="CDD" id="cd01038">
    <property type="entry name" value="Endonuclease_DUF559"/>
    <property type="match status" value="1"/>
</dbReference>
<dbReference type="InterPro" id="IPR011335">
    <property type="entry name" value="Restrct_endonuc-II-like"/>
</dbReference>
<accession>A0A3R9MNS2</accession>
<keyword evidence="2" id="KW-0255">Endonuclease</keyword>
<evidence type="ECO:0000313" key="2">
    <source>
        <dbReference type="EMBL" id="RSK46498.1"/>
    </source>
</evidence>
<keyword evidence="2" id="KW-0540">Nuclease</keyword>
<dbReference type="InterPro" id="IPR007569">
    <property type="entry name" value="DUF559"/>
</dbReference>
<gene>
    <name evidence="2" type="ORF">EI293_04865</name>
</gene>
<dbReference type="EMBL" id="RWIU01000001">
    <property type="protein sequence ID" value="RSK46498.1"/>
    <property type="molecule type" value="Genomic_DNA"/>
</dbReference>
<protein>
    <submittedName>
        <fullName evidence="2">Endonuclease domain-containing protein</fullName>
    </submittedName>
</protein>
<dbReference type="Proteomes" id="UP000270291">
    <property type="component" value="Unassembled WGS sequence"/>
</dbReference>
<name>A0A3R9MNS2_9BACT</name>